<evidence type="ECO:0000256" key="7">
    <source>
        <dbReference type="ARBA" id="ARBA00048277"/>
    </source>
</evidence>
<evidence type="ECO:0000259" key="8">
    <source>
        <dbReference type="Pfam" id="PF00501"/>
    </source>
</evidence>
<dbReference type="PROSITE" id="PS00455">
    <property type="entry name" value="AMP_BINDING"/>
    <property type="match status" value="1"/>
</dbReference>
<reference evidence="10" key="1">
    <citation type="submission" date="2013-07" db="EMBL/GenBank/DDBJ databases">
        <authorList>
            <person name="Geib S."/>
        </authorList>
    </citation>
    <scope>NUCLEOTIDE SEQUENCE</scope>
</reference>
<evidence type="ECO:0000256" key="3">
    <source>
        <dbReference type="ARBA" id="ARBA00037247"/>
    </source>
</evidence>
<evidence type="ECO:0000256" key="4">
    <source>
        <dbReference type="ARBA" id="ARBA00039009"/>
    </source>
</evidence>
<gene>
    <name evidence="10" type="primary">ACSF2</name>
</gene>
<reference evidence="10" key="2">
    <citation type="journal article" date="2014" name="BMC Genomics">
        <title>A genomic perspective to assessing quality of mass-reared SIT flies used in Mediterranean fruit fly (Ceratitis capitata) eradication in California.</title>
        <authorList>
            <person name="Calla B."/>
            <person name="Hall B."/>
            <person name="Hou S."/>
            <person name="Geib S.M."/>
        </authorList>
    </citation>
    <scope>NUCLEOTIDE SEQUENCE</scope>
</reference>
<dbReference type="PANTHER" id="PTHR43201:SF5">
    <property type="entry name" value="MEDIUM-CHAIN ACYL-COA LIGASE ACSF2, MITOCHONDRIAL"/>
    <property type="match status" value="1"/>
</dbReference>
<dbReference type="EC" id="6.2.1.2" evidence="4"/>
<dbReference type="InterPro" id="IPR025110">
    <property type="entry name" value="AMP-bd_C"/>
</dbReference>
<dbReference type="Pfam" id="PF00501">
    <property type="entry name" value="AMP-binding"/>
    <property type="match status" value="1"/>
</dbReference>
<comment type="catalytic activity">
    <reaction evidence="6">
        <text>octanoate + ATP + CoA = octanoyl-CoA + AMP + diphosphate</text>
        <dbReference type="Rhea" id="RHEA:33631"/>
        <dbReference type="ChEBI" id="CHEBI:25646"/>
        <dbReference type="ChEBI" id="CHEBI:30616"/>
        <dbReference type="ChEBI" id="CHEBI:33019"/>
        <dbReference type="ChEBI" id="CHEBI:57287"/>
        <dbReference type="ChEBI" id="CHEBI:57386"/>
        <dbReference type="ChEBI" id="CHEBI:456215"/>
    </reaction>
</comment>
<comment type="similarity">
    <text evidence="1">Belongs to the ATP-dependent AMP-binding enzyme family.</text>
</comment>
<comment type="function">
    <text evidence="3">Acyl-CoA synthases catalyze the initial reaction in fatty acid metabolism, by forming a thioester with CoA. Has some preference toward medium-chain substrates. Plays a role in adipocyte differentiation.</text>
</comment>
<dbReference type="OrthoDB" id="10253115at2759"/>
<dbReference type="InterPro" id="IPR042099">
    <property type="entry name" value="ANL_N_sf"/>
</dbReference>
<dbReference type="EMBL" id="GAMC01015870">
    <property type="protein sequence ID" value="JAB90685.1"/>
    <property type="molecule type" value="mRNA"/>
</dbReference>
<dbReference type="GO" id="GO:0006631">
    <property type="term" value="P:fatty acid metabolic process"/>
    <property type="evidence" value="ECO:0007669"/>
    <property type="project" value="TreeGrafter"/>
</dbReference>
<accession>W8API1</accession>
<feature type="domain" description="AMP-dependent synthetase/ligase" evidence="8">
    <location>
        <begin position="65"/>
        <end position="458"/>
    </location>
</feature>
<dbReference type="InterPro" id="IPR020845">
    <property type="entry name" value="AMP-binding_CS"/>
</dbReference>
<proteinExistence type="evidence at transcript level"/>
<dbReference type="Pfam" id="PF13193">
    <property type="entry name" value="AMP-binding_C"/>
    <property type="match status" value="1"/>
</dbReference>
<dbReference type="PANTHER" id="PTHR43201">
    <property type="entry name" value="ACYL-COA SYNTHETASE"/>
    <property type="match status" value="1"/>
</dbReference>
<evidence type="ECO:0000256" key="1">
    <source>
        <dbReference type="ARBA" id="ARBA00006432"/>
    </source>
</evidence>
<keyword evidence="2" id="KW-0436">Ligase</keyword>
<sequence>MYNMQLRSSVLIGVATQCKYVNLNYNIARLTANQAQLSKRSYALRAYYHQPGTRPLRYGTLGQHLQETAAKFSERTALISCHENKCYTYAEVTCEAEKLAAQLKKLGMRGGDIVGLWSTNNALWYVSFLAAQLAGLTVACINPALQPQELAYALQKAKVKMLITKTECGLYKFQEVLKELLPNAAASGTINSDQFPHLRHIVLDSEASLSTTPCAYTNWRELLAAPSAETTQVLQQLSPESACCIQFTSGTTGLPKVALLSNFAFSNQAYFFGQALGLEAGGAKRICLPLPLFHVFGLSVMNAAIEHGATLVLPSARFNSAAVLESISNEGCHIIFGTPTMYVDMLVQLKHQQSLNKISLDTLRLGAVGGAACSPELHTQVKQLFGLSEFRIGYGMSETCAAYFLQTGTESADEAVTTVGRLFEHIEVKVIDNQGEAVRFGEQGELCVRGYLVMTEYLDDVMKTKEVLDKHGWLKTGDKFILESNGVGRIVGRIKDVIIRGGENIFPKEIEDHLDTHEDIVEAQIIGVPDERLGEEICAYIRLRPDANQLTLEDVKDFCKGKIAHFKVPRYIRFVKEYPKTTSGKIKKYELLEWFKKETVN</sequence>
<dbReference type="InterPro" id="IPR045851">
    <property type="entry name" value="AMP-bd_C_sf"/>
</dbReference>
<dbReference type="FunFam" id="3.30.300.30:FF:000008">
    <property type="entry name" value="2,3-dihydroxybenzoate-AMP ligase"/>
    <property type="match status" value="1"/>
</dbReference>
<feature type="domain" description="AMP-binding enzyme C-terminal" evidence="9">
    <location>
        <begin position="509"/>
        <end position="585"/>
    </location>
</feature>
<dbReference type="SUPFAM" id="SSF56801">
    <property type="entry name" value="Acetyl-CoA synthetase-like"/>
    <property type="match status" value="1"/>
</dbReference>
<evidence type="ECO:0000259" key="9">
    <source>
        <dbReference type="Pfam" id="PF13193"/>
    </source>
</evidence>
<name>W8API1_CERCA</name>
<comment type="catalytic activity">
    <reaction evidence="7">
        <text>a medium-chain fatty acid + ATP + CoA = a medium-chain fatty acyl-CoA + AMP + diphosphate</text>
        <dbReference type="Rhea" id="RHEA:48340"/>
        <dbReference type="ChEBI" id="CHEBI:30616"/>
        <dbReference type="ChEBI" id="CHEBI:33019"/>
        <dbReference type="ChEBI" id="CHEBI:57287"/>
        <dbReference type="ChEBI" id="CHEBI:59558"/>
        <dbReference type="ChEBI" id="CHEBI:90546"/>
        <dbReference type="ChEBI" id="CHEBI:456215"/>
        <dbReference type="EC" id="6.2.1.2"/>
    </reaction>
</comment>
<dbReference type="GO" id="GO:0031956">
    <property type="term" value="F:medium-chain fatty acid-CoA ligase activity"/>
    <property type="evidence" value="ECO:0007669"/>
    <property type="project" value="UniProtKB-EC"/>
</dbReference>
<evidence type="ECO:0000256" key="2">
    <source>
        <dbReference type="ARBA" id="ARBA00022598"/>
    </source>
</evidence>
<dbReference type="AlphaFoldDB" id="W8API1"/>
<organism evidence="10">
    <name type="scientific">Ceratitis capitata</name>
    <name type="common">Mediterranean fruit fly</name>
    <name type="synonym">Tephritis capitata</name>
    <dbReference type="NCBI Taxonomy" id="7213"/>
    <lineage>
        <taxon>Eukaryota</taxon>
        <taxon>Metazoa</taxon>
        <taxon>Ecdysozoa</taxon>
        <taxon>Arthropoda</taxon>
        <taxon>Hexapoda</taxon>
        <taxon>Insecta</taxon>
        <taxon>Pterygota</taxon>
        <taxon>Neoptera</taxon>
        <taxon>Endopterygota</taxon>
        <taxon>Diptera</taxon>
        <taxon>Brachycera</taxon>
        <taxon>Muscomorpha</taxon>
        <taxon>Tephritoidea</taxon>
        <taxon>Tephritidae</taxon>
        <taxon>Ceratitis</taxon>
        <taxon>Ceratitis</taxon>
    </lineage>
</organism>
<dbReference type="Gene3D" id="3.30.300.30">
    <property type="match status" value="1"/>
</dbReference>
<evidence type="ECO:0000313" key="10">
    <source>
        <dbReference type="EMBL" id="JAB90685.1"/>
    </source>
</evidence>
<dbReference type="Gene3D" id="3.40.50.12780">
    <property type="entry name" value="N-terminal domain of ligase-like"/>
    <property type="match status" value="1"/>
</dbReference>
<dbReference type="InterPro" id="IPR000873">
    <property type="entry name" value="AMP-dep_synth/lig_dom"/>
</dbReference>
<protein>
    <recommendedName>
        <fullName evidence="5">Medium-chain acyl-CoA ligase ACSF2, mitochondrial</fullName>
        <ecNumber evidence="4">6.2.1.2</ecNumber>
    </recommendedName>
</protein>
<evidence type="ECO:0000256" key="6">
    <source>
        <dbReference type="ARBA" id="ARBA00047319"/>
    </source>
</evidence>
<evidence type="ECO:0000256" key="5">
    <source>
        <dbReference type="ARBA" id="ARBA00039638"/>
    </source>
</evidence>